<evidence type="ECO:0000313" key="2">
    <source>
        <dbReference type="EMBL" id="OXM15791.1"/>
    </source>
</evidence>
<dbReference type="EMBL" id="NMUQ01000001">
    <property type="protein sequence ID" value="OXM15791.1"/>
    <property type="molecule type" value="Genomic_DNA"/>
</dbReference>
<proteinExistence type="predicted"/>
<feature type="transmembrane region" description="Helical" evidence="1">
    <location>
        <begin position="34"/>
        <end position="54"/>
    </location>
</feature>
<dbReference type="AlphaFoldDB" id="A0A229P185"/>
<dbReference type="OrthoDB" id="2884029at2"/>
<keyword evidence="1" id="KW-0812">Transmembrane</keyword>
<comment type="caution">
    <text evidence="2">The sequence shown here is derived from an EMBL/GenBank/DDBJ whole genome shotgun (WGS) entry which is preliminary data.</text>
</comment>
<name>A0A229P185_9BACL</name>
<accession>A0A229P185</accession>
<dbReference type="Proteomes" id="UP000215145">
    <property type="component" value="Unassembled WGS sequence"/>
</dbReference>
<evidence type="ECO:0008006" key="4">
    <source>
        <dbReference type="Google" id="ProtNLM"/>
    </source>
</evidence>
<dbReference type="InterPro" id="IPR032111">
    <property type="entry name" value="Clostridium_phage_holin"/>
</dbReference>
<keyword evidence="1" id="KW-0472">Membrane</keyword>
<evidence type="ECO:0000256" key="1">
    <source>
        <dbReference type="SAM" id="Phobius"/>
    </source>
</evidence>
<sequence length="95" mass="10128">MSVEALSELIDPELSIVVAACWVIGMILKGTPQIANWTIVYIVTAVAILLAMALQGFTLKVGLQGLLCGAVSVYGHQVIKQSREAIRTNTDKGES</sequence>
<feature type="transmembrane region" description="Helical" evidence="1">
    <location>
        <begin position="12"/>
        <end position="28"/>
    </location>
</feature>
<keyword evidence="1" id="KW-1133">Transmembrane helix</keyword>
<dbReference type="Pfam" id="PF16079">
    <property type="entry name" value="Phage_holin_5_2"/>
    <property type="match status" value="1"/>
</dbReference>
<gene>
    <name evidence="2" type="ORF">CGZ75_03470</name>
</gene>
<organism evidence="2 3">
    <name type="scientific">Paenibacillus herberti</name>
    <dbReference type="NCBI Taxonomy" id="1619309"/>
    <lineage>
        <taxon>Bacteria</taxon>
        <taxon>Bacillati</taxon>
        <taxon>Bacillota</taxon>
        <taxon>Bacilli</taxon>
        <taxon>Bacillales</taxon>
        <taxon>Paenibacillaceae</taxon>
        <taxon>Paenibacillus</taxon>
    </lineage>
</organism>
<protein>
    <recommendedName>
        <fullName evidence="4">Holin</fullName>
    </recommendedName>
</protein>
<reference evidence="2 3" key="1">
    <citation type="submission" date="2017-07" db="EMBL/GenBank/DDBJ databases">
        <title>Paenibacillus herberti R33 genome sequencing and assembly.</title>
        <authorList>
            <person name="Su W."/>
        </authorList>
    </citation>
    <scope>NUCLEOTIDE SEQUENCE [LARGE SCALE GENOMIC DNA]</scope>
    <source>
        <strain evidence="2 3">R33</strain>
    </source>
</reference>
<keyword evidence="3" id="KW-1185">Reference proteome</keyword>
<evidence type="ECO:0000313" key="3">
    <source>
        <dbReference type="Proteomes" id="UP000215145"/>
    </source>
</evidence>